<dbReference type="SUPFAM" id="SSF55804">
    <property type="entry name" value="Phoshotransferase/anion transport protein"/>
    <property type="match status" value="1"/>
</dbReference>
<proteinExistence type="predicted"/>
<dbReference type="PROSITE" id="PS00372">
    <property type="entry name" value="PTS_EIIA_TYPE_2_HIS"/>
    <property type="match status" value="1"/>
</dbReference>
<name>A0A2R3QAZ8_9BURK</name>
<dbReference type="OrthoDB" id="95460at2"/>
<dbReference type="KEGG" id="mela:C6568_06660"/>
<dbReference type="Proteomes" id="UP000237925">
    <property type="component" value="Chromosome"/>
</dbReference>
<keyword evidence="3" id="KW-1185">Reference proteome</keyword>
<evidence type="ECO:0000259" key="1">
    <source>
        <dbReference type="PROSITE" id="PS51094"/>
    </source>
</evidence>
<reference evidence="2 3" key="1">
    <citation type="submission" date="2018-03" db="EMBL/GenBank/DDBJ databases">
        <title>Genome sequencing of Melaminivora sp.</title>
        <authorList>
            <person name="Kim S.-J."/>
            <person name="Heo J."/>
            <person name="Ahn J.-H."/>
            <person name="Kwon S.-W."/>
        </authorList>
    </citation>
    <scope>NUCLEOTIDE SEQUENCE [LARGE SCALE GENOMIC DNA]</scope>
    <source>
        <strain evidence="2 3">SC2-9</strain>
    </source>
</reference>
<accession>A0A2R3QAZ8</accession>
<dbReference type="GO" id="GO:0030295">
    <property type="term" value="F:protein kinase activator activity"/>
    <property type="evidence" value="ECO:0007669"/>
    <property type="project" value="TreeGrafter"/>
</dbReference>
<dbReference type="Gene3D" id="3.40.930.10">
    <property type="entry name" value="Mannitol-specific EII, Chain A"/>
    <property type="match status" value="1"/>
</dbReference>
<evidence type="ECO:0000313" key="3">
    <source>
        <dbReference type="Proteomes" id="UP000237925"/>
    </source>
</evidence>
<organism evidence="2 3">
    <name type="scientific">Melaminivora suipulveris</name>
    <dbReference type="NCBI Taxonomy" id="2109913"/>
    <lineage>
        <taxon>Bacteria</taxon>
        <taxon>Pseudomonadati</taxon>
        <taxon>Pseudomonadota</taxon>
        <taxon>Betaproteobacteria</taxon>
        <taxon>Burkholderiales</taxon>
        <taxon>Comamonadaceae</taxon>
        <taxon>Melaminivora</taxon>
    </lineage>
</organism>
<gene>
    <name evidence="2" type="ORF">C6568_06660</name>
</gene>
<dbReference type="InterPro" id="IPR051541">
    <property type="entry name" value="PTS_SugarTrans_NitroReg"/>
</dbReference>
<dbReference type="InterPro" id="IPR016152">
    <property type="entry name" value="PTrfase/Anion_transptr"/>
</dbReference>
<evidence type="ECO:0000313" key="2">
    <source>
        <dbReference type="EMBL" id="AVO48965.1"/>
    </source>
</evidence>
<dbReference type="PANTHER" id="PTHR47738:SF1">
    <property type="entry name" value="NITROGEN REGULATORY PROTEIN"/>
    <property type="match status" value="1"/>
</dbReference>
<dbReference type="PANTHER" id="PTHR47738">
    <property type="entry name" value="PTS SYSTEM FRUCTOSE-LIKE EIIA COMPONENT-RELATED"/>
    <property type="match status" value="1"/>
</dbReference>
<dbReference type="Pfam" id="PF00359">
    <property type="entry name" value="PTS_EIIA_2"/>
    <property type="match status" value="1"/>
</dbReference>
<dbReference type="PROSITE" id="PS51094">
    <property type="entry name" value="PTS_EIIA_TYPE_2"/>
    <property type="match status" value="1"/>
</dbReference>
<dbReference type="RefSeq" id="WP_082136950.1">
    <property type="nucleotide sequence ID" value="NZ_CP027667.1"/>
</dbReference>
<dbReference type="AlphaFoldDB" id="A0A2R3QAZ8"/>
<protein>
    <submittedName>
        <fullName evidence="2">PTS nitrogen regulatory IIA subunit</fullName>
    </submittedName>
</protein>
<feature type="domain" description="PTS EIIA type-2" evidence="1">
    <location>
        <begin position="6"/>
        <end position="149"/>
    </location>
</feature>
<sequence length="151" mass="16544">MSTLSRHLANEDILLNLQAASKKCLFEAIGQHMEKTHRVAHESVTAALHRRELAASTALGNGVAVPHARVIGLNNIRVLYVRPIVPMMSYAADGHPVTDIVVLLVPAPATQEHLDVLAHVASLFSEPGFRTALRACLNPADVLRLFERWPH</sequence>
<dbReference type="InterPro" id="IPR002178">
    <property type="entry name" value="PTS_EIIA_type-2_dom"/>
</dbReference>
<dbReference type="EMBL" id="CP027667">
    <property type="protein sequence ID" value="AVO48965.1"/>
    <property type="molecule type" value="Genomic_DNA"/>
</dbReference>